<feature type="region of interest" description="Disordered" evidence="1">
    <location>
        <begin position="154"/>
        <end position="177"/>
    </location>
</feature>
<gene>
    <name evidence="3" type="ORF">PhaeoP36_01824</name>
</gene>
<feature type="compositionally biased region" description="Basic and acidic residues" evidence="1">
    <location>
        <begin position="160"/>
        <end position="177"/>
    </location>
</feature>
<reference evidence="3 4" key="1">
    <citation type="journal article" date="2017" name="Front. Microbiol.">
        <title>Phaeobacter piscinae sp. nov., a species of the Roseobacter group and potential aquaculture probiont.</title>
        <authorList>
            <person name="Sonnenschein E.C."/>
            <person name="Phippen C.B.W."/>
            <person name="Nielsen K.F."/>
            <person name="Mateiu R.V."/>
            <person name="Melchiorsen J."/>
            <person name="Gram L."/>
            <person name="Overmann J."/>
            <person name="Freese H.M."/>
        </authorList>
    </citation>
    <scope>NUCLEOTIDE SEQUENCE [LARGE SCALE GENOMIC DNA]</scope>
    <source>
        <strain evidence="3 4">P36</strain>
    </source>
</reference>
<keyword evidence="2" id="KW-0472">Membrane</keyword>
<feature type="transmembrane region" description="Helical" evidence="2">
    <location>
        <begin position="49"/>
        <end position="77"/>
    </location>
</feature>
<dbReference type="SUPFAM" id="SSF141571">
    <property type="entry name" value="Pentapeptide repeat-like"/>
    <property type="match status" value="1"/>
</dbReference>
<dbReference type="Proteomes" id="UP000218891">
    <property type="component" value="Chromosome"/>
</dbReference>
<sequence>MINISDPGLLPVLALFGLAVFVAFPLIVLSSNEAKPIAFLQSKLGLDAVWAPVLLIGAALWAIVFGLLVVGLLSVIWEIIQGVHWKSTASGMSNSGRFALVRLTAITATTGAVIAFPLTLIKVKLTRDANDTTVQSQITDRINKAVEGLGAEKTVKRQRHDQDGNPTYEKDTKGSRDYSKPVFVETSEPNLEVRIGSIFALERIARESPDFHVQVMEILCAYVRLNSPVTTAGSIPRDLEPSERGKLRKKVTKPRIDIQMVIKVIGNRRAENLGLEVSAGFTLDLSETNLQQAELVGNWRNTNFSDSALDFVVMNDADLSNSNLGRVKLSRASWRGTNLDGSNLLGAQVMHTDLGSQHTPVAPLFDAKGMPPMFHGCIFRNQSYWGSTFSITASDTMFRRCTFDRQGQVDDLINENTSNRFPECALRTVTLEQSSIAELRWYASFSIHDFFGDASVTCIGFDAPPHWPEFILEDEQFASEYQKWLNAPDNYTPPPAP</sequence>
<evidence type="ECO:0000313" key="4">
    <source>
        <dbReference type="Proteomes" id="UP000218891"/>
    </source>
</evidence>
<accession>A0ABN5DFD9</accession>
<reference evidence="3 4" key="4">
    <citation type="journal article" date="2018" name="Environ. Microbiol. Rep.">
        <title>Phylogenetic distribution of roseobacticides in the Roseobacter group and their effect on microalgae.</title>
        <authorList>
            <person name="Sonnenschein E.C."/>
            <person name="Phippen C.B."/>
            <person name="Bentzon-Tilia M."/>
            <person name="Rasmussen S.A."/>
            <person name="Nielsen K.F."/>
            <person name="Gram L."/>
        </authorList>
    </citation>
    <scope>NUCLEOTIDE SEQUENCE [LARGE SCALE GENOMIC DNA]</scope>
    <source>
        <strain evidence="3 4">P36</strain>
    </source>
</reference>
<dbReference type="EMBL" id="CP010643">
    <property type="protein sequence ID" value="ATG35965.1"/>
    <property type="molecule type" value="Genomic_DNA"/>
</dbReference>
<reference evidence="3 4" key="2">
    <citation type="journal article" date="2017" name="Genome Biol. Evol.">
        <title>Trajectories and Drivers of Genome Evolution in Surface-Associated Marine Phaeobacter.</title>
        <authorList>
            <person name="Freese H.M."/>
            <person name="Sikorski J."/>
            <person name="Bunk B."/>
            <person name="Scheuner C."/>
            <person name="Meier-Kolthoff J.P."/>
            <person name="Sproer C."/>
            <person name="Gram L."/>
            <person name="Overmann J."/>
        </authorList>
    </citation>
    <scope>NUCLEOTIDE SEQUENCE [LARGE SCALE GENOMIC DNA]</scope>
    <source>
        <strain evidence="3 4">P36</strain>
    </source>
</reference>
<evidence type="ECO:0000313" key="3">
    <source>
        <dbReference type="EMBL" id="ATG35965.1"/>
    </source>
</evidence>
<dbReference type="Gene3D" id="2.160.20.80">
    <property type="entry name" value="E3 ubiquitin-protein ligase SopA"/>
    <property type="match status" value="1"/>
</dbReference>
<organism evidence="3 4">
    <name type="scientific">Phaeobacter piscinae</name>
    <dbReference type="NCBI Taxonomy" id="1580596"/>
    <lineage>
        <taxon>Bacteria</taxon>
        <taxon>Pseudomonadati</taxon>
        <taxon>Pseudomonadota</taxon>
        <taxon>Alphaproteobacteria</taxon>
        <taxon>Rhodobacterales</taxon>
        <taxon>Roseobacteraceae</taxon>
        <taxon>Phaeobacter</taxon>
    </lineage>
</organism>
<dbReference type="InterPro" id="IPR001646">
    <property type="entry name" value="5peptide_repeat"/>
</dbReference>
<keyword evidence="4" id="KW-1185">Reference proteome</keyword>
<keyword evidence="2" id="KW-0812">Transmembrane</keyword>
<evidence type="ECO:0000256" key="1">
    <source>
        <dbReference type="SAM" id="MobiDB-lite"/>
    </source>
</evidence>
<dbReference type="RefSeq" id="WP_096868958.1">
    <property type="nucleotide sequence ID" value="NZ_CP010643.1"/>
</dbReference>
<proteinExistence type="predicted"/>
<keyword evidence="2" id="KW-1133">Transmembrane helix</keyword>
<reference evidence="3 4" key="3">
    <citation type="journal article" date="2017" name="Int. J. Syst. Evol. Microbiol.">
        <title>Adaptation of Surface-Associated Bacteria to the Open Ocean: A Genomically Distinct Subpopulation of Phaeobacter gallaeciensis Colonizes Pacific Mesozooplankton.</title>
        <authorList>
            <person name="Freese H.M."/>
            <person name="Methner A."/>
            <person name="Overmann J."/>
        </authorList>
    </citation>
    <scope>NUCLEOTIDE SEQUENCE [LARGE SCALE GENOMIC DNA]</scope>
    <source>
        <strain evidence="3 4">P36</strain>
    </source>
</reference>
<evidence type="ECO:0000256" key="2">
    <source>
        <dbReference type="SAM" id="Phobius"/>
    </source>
</evidence>
<name>A0ABN5DFD9_9RHOB</name>
<feature type="transmembrane region" description="Helical" evidence="2">
    <location>
        <begin position="98"/>
        <end position="120"/>
    </location>
</feature>
<dbReference type="Pfam" id="PF00805">
    <property type="entry name" value="Pentapeptide"/>
    <property type="match status" value="1"/>
</dbReference>
<protein>
    <submittedName>
        <fullName evidence="3">Low-complexity protein</fullName>
    </submittedName>
</protein>
<feature type="transmembrane region" description="Helical" evidence="2">
    <location>
        <begin position="12"/>
        <end position="29"/>
    </location>
</feature>